<reference evidence="1 2" key="1">
    <citation type="submission" date="2016-12" db="EMBL/GenBank/DDBJ databases">
        <title>Domibacillus antri genome sequencing.</title>
        <authorList>
            <person name="Verma A."/>
            <person name="Krishnamurthi S."/>
        </authorList>
    </citation>
    <scope>NUCLEOTIDE SEQUENCE [LARGE SCALE GENOMIC DNA]</scope>
    <source>
        <strain evidence="1 2">XD80</strain>
    </source>
</reference>
<evidence type="ECO:0000313" key="2">
    <source>
        <dbReference type="Proteomes" id="UP000185568"/>
    </source>
</evidence>
<accession>A0A1Q8Q4C2</accession>
<evidence type="ECO:0000313" key="1">
    <source>
        <dbReference type="EMBL" id="OLN22135.1"/>
    </source>
</evidence>
<name>A0A1Q8Q4C2_9BACI</name>
<dbReference type="Proteomes" id="UP000185568">
    <property type="component" value="Unassembled WGS sequence"/>
</dbReference>
<gene>
    <name evidence="1" type="ORF">BTO30_11210</name>
</gene>
<comment type="caution">
    <text evidence="1">The sequence shown here is derived from an EMBL/GenBank/DDBJ whole genome shotgun (WGS) entry which is preliminary data.</text>
</comment>
<evidence type="ECO:0008006" key="3">
    <source>
        <dbReference type="Google" id="ProtNLM"/>
    </source>
</evidence>
<protein>
    <recommendedName>
        <fullName evidence="3">Spore coat protein D</fullName>
    </recommendedName>
</protein>
<proteinExistence type="predicted"/>
<sequence>MYRPTRPIVCPPRCVVRDYYTPRVVPYIHPIVNINRQHIVNVPRHIYRPVTRNVVVDPGYPRRCCRPY</sequence>
<organism evidence="1 2">
    <name type="scientific">Domibacillus antri</name>
    <dbReference type="NCBI Taxonomy" id="1714264"/>
    <lineage>
        <taxon>Bacteria</taxon>
        <taxon>Bacillati</taxon>
        <taxon>Bacillota</taxon>
        <taxon>Bacilli</taxon>
        <taxon>Bacillales</taxon>
        <taxon>Bacillaceae</taxon>
        <taxon>Domibacillus</taxon>
    </lineage>
</organism>
<keyword evidence="2" id="KW-1185">Reference proteome</keyword>
<dbReference type="EMBL" id="MSDU01000023">
    <property type="protein sequence ID" value="OLN22135.1"/>
    <property type="molecule type" value="Genomic_DNA"/>
</dbReference>
<dbReference type="AlphaFoldDB" id="A0A1Q8Q4C2"/>